<feature type="compositionally biased region" description="Basic and acidic residues" evidence="4">
    <location>
        <begin position="280"/>
        <end position="290"/>
    </location>
</feature>
<protein>
    <recommendedName>
        <fullName evidence="5">CW-type domain-containing protein</fullName>
    </recommendedName>
</protein>
<dbReference type="InterPro" id="IPR056406">
    <property type="entry name" value="THD_CWZF3/5/7"/>
</dbReference>
<dbReference type="PANTHER" id="PTHR46524:SF12">
    <property type="entry name" value="CW-TYPE DOMAIN-CONTAINING PROTEIN"/>
    <property type="match status" value="1"/>
</dbReference>
<dbReference type="EMBL" id="BTGU01000023">
    <property type="protein sequence ID" value="GMN46440.1"/>
    <property type="molecule type" value="Genomic_DNA"/>
</dbReference>
<name>A0AA88A7J9_FICCA</name>
<feature type="region of interest" description="Disordered" evidence="4">
    <location>
        <begin position="69"/>
        <end position="88"/>
    </location>
</feature>
<reference evidence="6" key="1">
    <citation type="submission" date="2023-07" db="EMBL/GenBank/DDBJ databases">
        <title>draft genome sequence of fig (Ficus carica).</title>
        <authorList>
            <person name="Takahashi T."/>
            <person name="Nishimura K."/>
        </authorList>
    </citation>
    <scope>NUCLEOTIDE SEQUENCE</scope>
</reference>
<feature type="region of interest" description="Disordered" evidence="4">
    <location>
        <begin position="949"/>
        <end position="975"/>
    </location>
</feature>
<evidence type="ECO:0000256" key="2">
    <source>
        <dbReference type="ARBA" id="ARBA00022771"/>
    </source>
</evidence>
<feature type="region of interest" description="Disordered" evidence="4">
    <location>
        <begin position="1360"/>
        <end position="1379"/>
    </location>
</feature>
<feature type="region of interest" description="Disordered" evidence="4">
    <location>
        <begin position="112"/>
        <end position="132"/>
    </location>
</feature>
<proteinExistence type="predicted"/>
<feature type="compositionally biased region" description="Polar residues" evidence="4">
    <location>
        <begin position="529"/>
        <end position="538"/>
    </location>
</feature>
<evidence type="ECO:0000259" key="5">
    <source>
        <dbReference type="PROSITE" id="PS51050"/>
    </source>
</evidence>
<dbReference type="Gene3D" id="3.30.40.100">
    <property type="match status" value="1"/>
</dbReference>
<evidence type="ECO:0000256" key="3">
    <source>
        <dbReference type="ARBA" id="ARBA00022833"/>
    </source>
</evidence>
<feature type="compositionally biased region" description="Polar residues" evidence="4">
    <location>
        <begin position="484"/>
        <end position="498"/>
    </location>
</feature>
<feature type="compositionally biased region" description="Polar residues" evidence="4">
    <location>
        <begin position="1363"/>
        <end position="1379"/>
    </location>
</feature>
<dbReference type="Pfam" id="PF24756">
    <property type="entry name" value="THD_CWZF3-5-7"/>
    <property type="match status" value="1"/>
</dbReference>
<dbReference type="GO" id="GO:0008270">
    <property type="term" value="F:zinc ion binding"/>
    <property type="evidence" value="ECO:0007669"/>
    <property type="project" value="UniProtKB-KW"/>
</dbReference>
<dbReference type="Pfam" id="PF07496">
    <property type="entry name" value="zf-CW"/>
    <property type="match status" value="1"/>
</dbReference>
<dbReference type="PROSITE" id="PS51050">
    <property type="entry name" value="ZF_CW"/>
    <property type="match status" value="1"/>
</dbReference>
<feature type="compositionally biased region" description="Basic and acidic residues" evidence="4">
    <location>
        <begin position="466"/>
        <end position="483"/>
    </location>
</feature>
<feature type="compositionally biased region" description="Basic and acidic residues" evidence="4">
    <location>
        <begin position="1224"/>
        <end position="1235"/>
    </location>
</feature>
<feature type="domain" description="CW-type" evidence="5">
    <location>
        <begin position="621"/>
        <end position="674"/>
    </location>
</feature>
<feature type="compositionally biased region" description="Polar residues" evidence="4">
    <location>
        <begin position="756"/>
        <end position="778"/>
    </location>
</feature>
<feature type="compositionally biased region" description="Basic and acidic residues" evidence="4">
    <location>
        <begin position="891"/>
        <end position="902"/>
    </location>
</feature>
<feature type="region of interest" description="Disordered" evidence="4">
    <location>
        <begin position="1224"/>
        <end position="1264"/>
    </location>
</feature>
<feature type="region of interest" description="Disordered" evidence="4">
    <location>
        <begin position="186"/>
        <end position="213"/>
    </location>
</feature>
<organism evidence="6 7">
    <name type="scientific">Ficus carica</name>
    <name type="common">Common fig</name>
    <dbReference type="NCBI Taxonomy" id="3494"/>
    <lineage>
        <taxon>Eukaryota</taxon>
        <taxon>Viridiplantae</taxon>
        <taxon>Streptophyta</taxon>
        <taxon>Embryophyta</taxon>
        <taxon>Tracheophyta</taxon>
        <taxon>Spermatophyta</taxon>
        <taxon>Magnoliopsida</taxon>
        <taxon>eudicotyledons</taxon>
        <taxon>Gunneridae</taxon>
        <taxon>Pentapetalae</taxon>
        <taxon>rosids</taxon>
        <taxon>fabids</taxon>
        <taxon>Rosales</taxon>
        <taxon>Moraceae</taxon>
        <taxon>Ficeae</taxon>
        <taxon>Ficus</taxon>
    </lineage>
</organism>
<keyword evidence="1" id="KW-0479">Metal-binding</keyword>
<feature type="region of interest" description="Disordered" evidence="4">
    <location>
        <begin position="889"/>
        <end position="934"/>
    </location>
</feature>
<feature type="compositionally biased region" description="Basic and acidic residues" evidence="4">
    <location>
        <begin position="790"/>
        <end position="829"/>
    </location>
</feature>
<feature type="compositionally biased region" description="Basic and acidic residues" evidence="4">
    <location>
        <begin position="297"/>
        <end position="313"/>
    </location>
</feature>
<comment type="caution">
    <text evidence="6">The sequence shown here is derived from an EMBL/GenBank/DDBJ whole genome shotgun (WGS) entry which is preliminary data.</text>
</comment>
<evidence type="ECO:0000256" key="4">
    <source>
        <dbReference type="SAM" id="MobiDB-lite"/>
    </source>
</evidence>
<feature type="compositionally biased region" description="Low complexity" evidence="4">
    <location>
        <begin position="1017"/>
        <end position="1027"/>
    </location>
</feature>
<feature type="compositionally biased region" description="Basic and acidic residues" evidence="4">
    <location>
        <begin position="1243"/>
        <end position="1258"/>
    </location>
</feature>
<dbReference type="Proteomes" id="UP001187192">
    <property type="component" value="Unassembled WGS sequence"/>
</dbReference>
<feature type="region of interest" description="Disordered" evidence="4">
    <location>
        <begin position="749"/>
        <end position="833"/>
    </location>
</feature>
<feature type="compositionally biased region" description="Basic and acidic residues" evidence="4">
    <location>
        <begin position="949"/>
        <end position="962"/>
    </location>
</feature>
<accession>A0AA88A7J9</accession>
<keyword evidence="2" id="KW-0863">Zinc-finger</keyword>
<sequence>MEENGELEEGEAFYDNANIDPDTDLSYIDERIHNLLGHFQKDFEGGASADSLGAKFGAYGSFLPTYERSPSVYPKTPQKNQSISRSPNNLTLEGASQVLKASSNAPLCRLGIVSSNDHPSHNPRAPSGDISVKKSSHFIQVAEKCALEDENPNRSANQTDQRSLKFRIKMSCDKLAQKNAIYSGLGLDNSPSSSLGNSSEESGGMPPISQETVDESPTNIIKVMTSFPIPGGITISPLHDSLLCLIKEERFSKVSKVEHSFKGVQDNSALLVDKSGSQQRDGKVLREKSKSSGKSKRQTEMKHGNGTHVENDITIRENTTFDKETSAGKEFLCNGSKRVAITNAVCDAGGFVKVIVQESEVHKEAVNNEMKDKLLSSKLPKEESFEIIFGQDHGKYEKQTSRGSFVEKLSEQRVTNSFKVAPDDPRDGSKCKGNKISVTVKSYSDASKLGEDLDLQRKNIGQKNTLNEHDETNLSRKEGKQSYEGRNQSKGTEESLGTETGAVSKDKKKSSHSVGPCSSKTQKLKSRNNSKVGDNSSDLLCGKDVELTDNRLDPRERHTVDRSKAAKLGNAEVEKKAVLDKPKERLSSKKVDESVVLKGAPDVCPVNGVISQTEPAIAASVLIEEDWVLCDRCHTWRLLPFGKKPEQLPEKWLCSMLDWLPGMNRCDISEDETTKALRALYQVPVSESQNNLQNHVSSADFLRFDENGLNSTSQALSNRGKKRHGLKEISNAGISASPSRILNHTTNHLHEPVKSRSLNDMNQSPLESNKMKISSSQHIIKPRNSVLEKTIAKQKEKQENGNSKEIRNKSKRDADQYASEASKKPKTEAEYSQISTKKFEDQGLVSANGVSLDVRMCTGSDRSMKKRKLKDWQDNQTDVDMFKNSAYNGKVHKEESSESGFRKEKKHKVSKAADGKESSVNSGNDNMNRKDRRVSPIILSGIKSHQVDGMRKDGIVDKDWQPRKHSKKIASQQALDGVYSSKKDLGSGHVSVAATSSSSKVSSSHKVRGNFEDAKGSPVESVSSSPSRTSNVDKLTSAAGDLRRDDAVHGGFSSVSQALDANGEANRPGTSREKISSNVPFESHKFLTREYQNGDANHDFRAKDKHSFEVGKNHLFGGNVDTVDQHTAGHYYDEVRVEKNHHEDAFSQPKSGKVGSTLLSKDKDKIFTSDLEKGKTKIADPVSEYSQKNQKYDIKVNPNHLAPSSGTSTDVKFSSVKRLSIKTVKEEKNHSREDYAAQGSNDRGMETQLKRRDNDGSDVKLGARNSYNGKVAEGCPETFESKSSKSKLSSHLESVVKREALSLGCQPVPGSEEAPKSHATPVDTSVNNKGPKIKQAGSASNKVKVNHSSTYILPDRRGARDVNASSPMRKSSDLTASSTLQEAKELRDYADRLKSSGFAFESSEAYFQAALKFLQGSVLLEACSSENGRHGEMTQMQIYTTTAKLCELCAHEYESRQEMAAASLAYKCMEVAYMRVVYCKNSSTNRDRHELQATLLLVPQGESPSSSASDIDNLNTQVTGEKATLPRGASHVAGNHVIASRNRTSFVRLLDFTQDVNFAMEASRKSQNAFLAANATLEEAQNKDCIASIRRVIDFSFQDIEELVRLVRLARESISRSGFGGARD</sequence>
<feature type="region of interest" description="Disordered" evidence="4">
    <location>
        <begin position="1306"/>
        <end position="1341"/>
    </location>
</feature>
<feature type="region of interest" description="Disordered" evidence="4">
    <location>
        <begin position="272"/>
        <end position="313"/>
    </location>
</feature>
<evidence type="ECO:0000313" key="7">
    <source>
        <dbReference type="Proteomes" id="UP001187192"/>
    </source>
</evidence>
<dbReference type="InterPro" id="IPR011124">
    <property type="entry name" value="Znf_CW"/>
</dbReference>
<dbReference type="PANTHER" id="PTHR46524">
    <property type="entry name" value="CW-TYPE ZINC FINGER"/>
    <property type="match status" value="1"/>
</dbReference>
<dbReference type="InterPro" id="IPR055300">
    <property type="entry name" value="CWZF3/5/7"/>
</dbReference>
<keyword evidence="3" id="KW-0862">Zinc</keyword>
<feature type="region of interest" description="Disordered" evidence="4">
    <location>
        <begin position="454"/>
        <end position="540"/>
    </location>
</feature>
<evidence type="ECO:0000313" key="6">
    <source>
        <dbReference type="EMBL" id="GMN46440.1"/>
    </source>
</evidence>
<keyword evidence="7" id="KW-1185">Reference proteome</keyword>
<evidence type="ECO:0000256" key="1">
    <source>
        <dbReference type="ARBA" id="ARBA00022723"/>
    </source>
</evidence>
<feature type="compositionally biased region" description="Low complexity" evidence="4">
    <location>
        <begin position="186"/>
        <end position="204"/>
    </location>
</feature>
<gene>
    <name evidence="6" type="ORF">TIFTF001_015626</name>
</gene>
<feature type="region of interest" description="Disordered" evidence="4">
    <location>
        <begin position="990"/>
        <end position="1075"/>
    </location>
</feature>
<feature type="compositionally biased region" description="Polar residues" evidence="4">
    <location>
        <begin position="77"/>
        <end position="88"/>
    </location>
</feature>
<feature type="compositionally biased region" description="Low complexity" evidence="4">
    <location>
        <begin position="990"/>
        <end position="1002"/>
    </location>
</feature>